<dbReference type="InterPro" id="IPR003593">
    <property type="entry name" value="AAA+_ATPase"/>
</dbReference>
<dbReference type="Pfam" id="PF00005">
    <property type="entry name" value="ABC_tran"/>
    <property type="match status" value="1"/>
</dbReference>
<dbReference type="PANTHER" id="PTHR42939:SF3">
    <property type="entry name" value="ABC TRANSPORTER ATP-BINDING COMPONENT"/>
    <property type="match status" value="1"/>
</dbReference>
<protein>
    <recommendedName>
        <fullName evidence="4">ABC transporter domain-containing protein</fullName>
    </recommendedName>
</protein>
<comment type="caution">
    <text evidence="6">The sequence shown here is derived from an EMBL/GenBank/DDBJ whole genome shotgun (WGS) entry which is preliminary data.</text>
</comment>
<feature type="domain" description="ABC transporter" evidence="4">
    <location>
        <begin position="2"/>
        <end position="227"/>
    </location>
</feature>
<evidence type="ECO:0000313" key="5">
    <source>
        <dbReference type="EMBL" id="PAE88822.1"/>
    </source>
</evidence>
<evidence type="ECO:0000313" key="6">
    <source>
        <dbReference type="EMBL" id="PAF26993.1"/>
    </source>
</evidence>
<keyword evidence="3" id="KW-0067">ATP-binding</keyword>
<organism evidence="6 7">
    <name type="scientific">Shouchella clausii</name>
    <name type="common">Alkalihalobacillus clausii</name>
    <dbReference type="NCBI Taxonomy" id="79880"/>
    <lineage>
        <taxon>Bacteria</taxon>
        <taxon>Bacillati</taxon>
        <taxon>Bacillota</taxon>
        <taxon>Bacilli</taxon>
        <taxon>Bacillales</taxon>
        <taxon>Bacillaceae</taxon>
        <taxon>Shouchella</taxon>
    </lineage>
</organism>
<keyword evidence="2" id="KW-0547">Nucleotide-binding</keyword>
<dbReference type="GO" id="GO:0005524">
    <property type="term" value="F:ATP binding"/>
    <property type="evidence" value="ECO:0007669"/>
    <property type="project" value="UniProtKB-KW"/>
</dbReference>
<dbReference type="InterPro" id="IPR051782">
    <property type="entry name" value="ABC_Transporter_VariousFunc"/>
</dbReference>
<dbReference type="EMBL" id="NPBS01000024">
    <property type="protein sequence ID" value="PAF26993.1"/>
    <property type="molecule type" value="Genomic_DNA"/>
</dbReference>
<evidence type="ECO:0000256" key="3">
    <source>
        <dbReference type="ARBA" id="ARBA00022840"/>
    </source>
</evidence>
<dbReference type="Gene3D" id="3.40.50.300">
    <property type="entry name" value="P-loop containing nucleotide triphosphate hydrolases"/>
    <property type="match status" value="1"/>
</dbReference>
<evidence type="ECO:0000256" key="2">
    <source>
        <dbReference type="ARBA" id="ARBA00022741"/>
    </source>
</evidence>
<evidence type="ECO:0000256" key="1">
    <source>
        <dbReference type="ARBA" id="ARBA00022448"/>
    </source>
</evidence>
<accession>A0A268S373</accession>
<evidence type="ECO:0000259" key="4">
    <source>
        <dbReference type="PROSITE" id="PS50893"/>
    </source>
</evidence>
<gene>
    <name evidence="6" type="ORF">CHH61_05355</name>
    <name evidence="5" type="ORF">CHH72_10635</name>
</gene>
<dbReference type="PROSITE" id="PS50893">
    <property type="entry name" value="ABC_TRANSPORTER_2"/>
    <property type="match status" value="1"/>
</dbReference>
<dbReference type="GeneID" id="86928244"/>
<evidence type="ECO:0000313" key="8">
    <source>
        <dbReference type="Proteomes" id="UP000216207"/>
    </source>
</evidence>
<sequence>MIICTEIEKRVDARFSTGPISFQVERGTVTALVGKNGSGKSTILRMISGMVHPDAGTIERFRQQVGEREWKNQLAFIPQTSKSFEKYTLSHLAAIYRIGFQTWNEQRFLQLVEQYRLPLNKQISQFSGGMQRVALAVLALSRNSKVLIMDEPFAGVDIESQEWLRNEWLQYLEEDPERAIVFSSHVPDEIKDLADFIICVQDGKQTGYYEKDTLLSSWARFWAVADLNVVRNMAGVHSVIQRGPQIEIISSDNGQTEAAMLAAGFEITMKQPLKMAEILRLLIQEREMEDDA</sequence>
<keyword evidence="1" id="KW-0813">Transport</keyword>
<evidence type="ECO:0000313" key="7">
    <source>
        <dbReference type="Proteomes" id="UP000216133"/>
    </source>
</evidence>
<dbReference type="PANTHER" id="PTHR42939">
    <property type="entry name" value="ABC TRANSPORTER ATP-BINDING PROTEIN ALBC-RELATED"/>
    <property type="match status" value="1"/>
</dbReference>
<dbReference type="GO" id="GO:0016887">
    <property type="term" value="F:ATP hydrolysis activity"/>
    <property type="evidence" value="ECO:0007669"/>
    <property type="project" value="InterPro"/>
</dbReference>
<dbReference type="Proteomes" id="UP000216207">
    <property type="component" value="Unassembled WGS sequence"/>
</dbReference>
<dbReference type="Proteomes" id="UP000216133">
    <property type="component" value="Unassembled WGS sequence"/>
</dbReference>
<dbReference type="SMART" id="SM00382">
    <property type="entry name" value="AAA"/>
    <property type="match status" value="1"/>
</dbReference>
<dbReference type="CDD" id="cd03230">
    <property type="entry name" value="ABC_DR_subfamily_A"/>
    <property type="match status" value="1"/>
</dbReference>
<proteinExistence type="predicted"/>
<dbReference type="InterPro" id="IPR003439">
    <property type="entry name" value="ABC_transporter-like_ATP-bd"/>
</dbReference>
<name>A0A268S373_SHOCL</name>
<dbReference type="EMBL" id="NPCC01000012">
    <property type="protein sequence ID" value="PAE88822.1"/>
    <property type="molecule type" value="Genomic_DNA"/>
</dbReference>
<dbReference type="RefSeq" id="WP_094424586.1">
    <property type="nucleotide sequence ID" value="NZ_CP019985.1"/>
</dbReference>
<dbReference type="AlphaFoldDB" id="A0A268S373"/>
<dbReference type="InterPro" id="IPR027417">
    <property type="entry name" value="P-loop_NTPase"/>
</dbReference>
<reference evidence="7 8" key="1">
    <citation type="submission" date="2017-07" db="EMBL/GenBank/DDBJ databases">
        <title>Isolation and whole genome analysis of endospore-forming bacteria from heroin.</title>
        <authorList>
            <person name="Kalinowski J."/>
            <person name="Ahrens B."/>
            <person name="Al-Dilaimi A."/>
            <person name="Winkler A."/>
            <person name="Wibberg D."/>
            <person name="Schleenbecker U."/>
            <person name="Ruckert C."/>
            <person name="Wolfel R."/>
            <person name="Grass G."/>
        </authorList>
    </citation>
    <scope>NUCLEOTIDE SEQUENCE [LARGE SCALE GENOMIC DNA]</scope>
    <source>
        <strain evidence="6 7">7523-2</strain>
        <strain evidence="5 8">7539</strain>
    </source>
</reference>
<dbReference type="SUPFAM" id="SSF52540">
    <property type="entry name" value="P-loop containing nucleoside triphosphate hydrolases"/>
    <property type="match status" value="1"/>
</dbReference>